<dbReference type="EMBL" id="CP059659">
    <property type="protein sequence ID" value="QRW16871.1"/>
    <property type="molecule type" value="Genomic_DNA"/>
</dbReference>
<dbReference type="Proteomes" id="UP000650533">
    <property type="component" value="Chromosome 2"/>
</dbReference>
<dbReference type="Gene3D" id="2.40.50.140">
    <property type="entry name" value="Nucleic acid-binding proteins"/>
    <property type="match status" value="1"/>
</dbReference>
<organism evidence="2 3">
    <name type="scientific">Rhizoctonia solani</name>
    <dbReference type="NCBI Taxonomy" id="456999"/>
    <lineage>
        <taxon>Eukaryota</taxon>
        <taxon>Fungi</taxon>
        <taxon>Dikarya</taxon>
        <taxon>Basidiomycota</taxon>
        <taxon>Agaricomycotina</taxon>
        <taxon>Agaricomycetes</taxon>
        <taxon>Cantharellales</taxon>
        <taxon>Ceratobasidiaceae</taxon>
        <taxon>Rhizoctonia</taxon>
    </lineage>
</organism>
<dbReference type="InterPro" id="IPR019844">
    <property type="entry name" value="CSD_CS"/>
</dbReference>
<dbReference type="SMART" id="SM00357">
    <property type="entry name" value="CSP"/>
    <property type="match status" value="1"/>
</dbReference>
<dbReference type="SUPFAM" id="SSF50249">
    <property type="entry name" value="Nucleic acid-binding proteins"/>
    <property type="match status" value="1"/>
</dbReference>
<accession>A0A8H8SSJ8</accession>
<dbReference type="PRINTS" id="PR00050">
    <property type="entry name" value="COLDSHOCK"/>
</dbReference>
<proteinExistence type="predicted"/>
<dbReference type="Pfam" id="PF00313">
    <property type="entry name" value="CSD"/>
    <property type="match status" value="1"/>
</dbReference>
<dbReference type="InterPro" id="IPR011129">
    <property type="entry name" value="CSD"/>
</dbReference>
<evidence type="ECO:0000259" key="1">
    <source>
        <dbReference type="PROSITE" id="PS51857"/>
    </source>
</evidence>
<keyword evidence="2" id="KW-0238">DNA-binding</keyword>
<reference evidence="2" key="1">
    <citation type="submission" date="2020-05" db="EMBL/GenBank/DDBJ databases">
        <title>Evolutionary and genomic comparisons of hybrid uninucleate and nonhybrid Rhizoctonia fungi.</title>
        <authorList>
            <person name="Li C."/>
            <person name="Chen X."/>
        </authorList>
    </citation>
    <scope>NUCLEOTIDE SEQUENCE</scope>
    <source>
        <strain evidence="2">AG-1 IA</strain>
    </source>
</reference>
<sequence>MSTKLGSVRWFNGAKGHGFIAPHDGGEDVFVHFKSIIGDGYKSLLEGDLVEFEVETDTKENEYAEEPGINNPAAYMDLRISVIRHAS</sequence>
<dbReference type="GeneID" id="67027152"/>
<gene>
    <name evidence="2" type="ORF">RhiXN_04873</name>
</gene>
<evidence type="ECO:0000313" key="3">
    <source>
        <dbReference type="Proteomes" id="UP000650533"/>
    </source>
</evidence>
<dbReference type="CDD" id="cd04458">
    <property type="entry name" value="CSP_CDS"/>
    <property type="match status" value="1"/>
</dbReference>
<dbReference type="InterPro" id="IPR002059">
    <property type="entry name" value="CSP_DNA-bd"/>
</dbReference>
<name>A0A8H8SSJ8_9AGAM</name>
<evidence type="ECO:0000313" key="2">
    <source>
        <dbReference type="EMBL" id="QRW16871.1"/>
    </source>
</evidence>
<dbReference type="PANTHER" id="PTHR46565:SF20">
    <property type="entry name" value="COLD SHOCK DOMAIN-CONTAINING PROTEIN 4"/>
    <property type="match status" value="1"/>
</dbReference>
<dbReference type="PROSITE" id="PS51857">
    <property type="entry name" value="CSD_2"/>
    <property type="match status" value="1"/>
</dbReference>
<feature type="domain" description="CSD" evidence="1">
    <location>
        <begin position="3"/>
        <end position="69"/>
    </location>
</feature>
<dbReference type="PANTHER" id="PTHR46565">
    <property type="entry name" value="COLD SHOCK DOMAIN PROTEIN 2"/>
    <property type="match status" value="1"/>
</dbReference>
<dbReference type="RefSeq" id="XP_043177108.1">
    <property type="nucleotide sequence ID" value="XM_043324689.1"/>
</dbReference>
<dbReference type="InterPro" id="IPR012340">
    <property type="entry name" value="NA-bd_OB-fold"/>
</dbReference>
<dbReference type="KEGG" id="rsx:RhiXN_04873"/>
<dbReference type="PROSITE" id="PS00352">
    <property type="entry name" value="CSD_1"/>
    <property type="match status" value="1"/>
</dbReference>
<protein>
    <submittedName>
        <fullName evidence="2">Cold-shock DNA-binding domain protein</fullName>
    </submittedName>
</protein>
<dbReference type="GO" id="GO:0003677">
    <property type="term" value="F:DNA binding"/>
    <property type="evidence" value="ECO:0007669"/>
    <property type="project" value="UniProtKB-KW"/>
</dbReference>
<dbReference type="AlphaFoldDB" id="A0A8H8SSJ8"/>